<dbReference type="EMBL" id="RYZZ01000053">
    <property type="protein sequence ID" value="RUQ24231.1"/>
    <property type="molecule type" value="Genomic_DNA"/>
</dbReference>
<dbReference type="EC" id="2.7.1.26" evidence="1"/>
<dbReference type="OrthoDB" id="9803667at2"/>
<dbReference type="InterPro" id="IPR015865">
    <property type="entry name" value="Riboflavin_kinase_bac/euk"/>
</dbReference>
<sequence>MSTTIYSIEGKVISRNQLGRTIGFPTANLSLTSLDSPINKGVYGVTVSYSNKDYL</sequence>
<keyword evidence="3" id="KW-0288">FMN</keyword>
<protein>
    <recommendedName>
        <fullName evidence="1">riboflavin kinase</fullName>
        <ecNumber evidence="1">2.7.1.26</ecNumber>
    </recommendedName>
</protein>
<evidence type="ECO:0000256" key="5">
    <source>
        <dbReference type="ARBA" id="ARBA00022741"/>
    </source>
</evidence>
<evidence type="ECO:0000313" key="10">
    <source>
        <dbReference type="Proteomes" id="UP000267430"/>
    </source>
</evidence>
<keyword evidence="4" id="KW-0808">Transferase</keyword>
<dbReference type="InterPro" id="IPR023465">
    <property type="entry name" value="Riboflavin_kinase_dom_sf"/>
</dbReference>
<evidence type="ECO:0000256" key="7">
    <source>
        <dbReference type="ARBA" id="ARBA00047880"/>
    </source>
</evidence>
<evidence type="ECO:0000256" key="6">
    <source>
        <dbReference type="ARBA" id="ARBA00022840"/>
    </source>
</evidence>
<evidence type="ECO:0000256" key="1">
    <source>
        <dbReference type="ARBA" id="ARBA00012105"/>
    </source>
</evidence>
<comment type="caution">
    <text evidence="9">The sequence shown here is derived from an EMBL/GenBank/DDBJ whole genome shotgun (WGS) entry which is preliminary data.</text>
</comment>
<dbReference type="Pfam" id="PF01687">
    <property type="entry name" value="Flavokinase"/>
    <property type="match status" value="1"/>
</dbReference>
<organism evidence="9 10">
    <name type="scientific">Peribacillus cavernae</name>
    <dbReference type="NCBI Taxonomy" id="1674310"/>
    <lineage>
        <taxon>Bacteria</taxon>
        <taxon>Bacillati</taxon>
        <taxon>Bacillota</taxon>
        <taxon>Bacilli</taxon>
        <taxon>Bacillales</taxon>
        <taxon>Bacillaceae</taxon>
        <taxon>Peribacillus</taxon>
    </lineage>
</organism>
<keyword evidence="6" id="KW-0067">ATP-binding</keyword>
<dbReference type="SUPFAM" id="SSF82114">
    <property type="entry name" value="Riboflavin kinase-like"/>
    <property type="match status" value="1"/>
</dbReference>
<gene>
    <name evidence="9" type="ORF">ELQ35_21945</name>
</gene>
<evidence type="ECO:0000256" key="4">
    <source>
        <dbReference type="ARBA" id="ARBA00022679"/>
    </source>
</evidence>
<keyword evidence="5" id="KW-0547">Nucleotide-binding</keyword>
<dbReference type="GO" id="GO:0009231">
    <property type="term" value="P:riboflavin biosynthetic process"/>
    <property type="evidence" value="ECO:0007669"/>
    <property type="project" value="InterPro"/>
</dbReference>
<evidence type="ECO:0000259" key="8">
    <source>
        <dbReference type="Pfam" id="PF01687"/>
    </source>
</evidence>
<dbReference type="GO" id="GO:0005524">
    <property type="term" value="F:ATP binding"/>
    <property type="evidence" value="ECO:0007669"/>
    <property type="project" value="UniProtKB-KW"/>
</dbReference>
<accession>A0A433H7D5</accession>
<name>A0A433H7D5_9BACI</name>
<dbReference type="GO" id="GO:0008531">
    <property type="term" value="F:riboflavin kinase activity"/>
    <property type="evidence" value="ECO:0007669"/>
    <property type="project" value="UniProtKB-EC"/>
</dbReference>
<dbReference type="AlphaFoldDB" id="A0A433H7D5"/>
<dbReference type="Gene3D" id="2.40.30.30">
    <property type="entry name" value="Riboflavin kinase-like"/>
    <property type="match status" value="1"/>
</dbReference>
<dbReference type="Proteomes" id="UP000267430">
    <property type="component" value="Unassembled WGS sequence"/>
</dbReference>
<reference evidence="9 10" key="1">
    <citation type="submission" date="2018-12" db="EMBL/GenBank/DDBJ databases">
        <title>Bacillus chawlae sp. nov., Bacillus glennii sp. nov., and Bacillus saganii sp. nov. Isolated from the Vehicle Assembly Building at Kennedy Space Center where the Viking Spacecraft were Assembled.</title>
        <authorList>
            <person name="Seuylemezian A."/>
            <person name="Vaishampayan P."/>
        </authorList>
    </citation>
    <scope>NUCLEOTIDE SEQUENCE [LARGE SCALE GENOMIC DNA]</scope>
    <source>
        <strain evidence="9 10">L5</strain>
    </source>
</reference>
<keyword evidence="10" id="KW-1185">Reference proteome</keyword>
<comment type="catalytic activity">
    <reaction evidence="7">
        <text>riboflavin + ATP = FMN + ADP + H(+)</text>
        <dbReference type="Rhea" id="RHEA:14357"/>
        <dbReference type="ChEBI" id="CHEBI:15378"/>
        <dbReference type="ChEBI" id="CHEBI:30616"/>
        <dbReference type="ChEBI" id="CHEBI:57986"/>
        <dbReference type="ChEBI" id="CHEBI:58210"/>
        <dbReference type="ChEBI" id="CHEBI:456216"/>
        <dbReference type="EC" id="2.7.1.26"/>
    </reaction>
</comment>
<evidence type="ECO:0000256" key="2">
    <source>
        <dbReference type="ARBA" id="ARBA00022630"/>
    </source>
</evidence>
<evidence type="ECO:0000256" key="3">
    <source>
        <dbReference type="ARBA" id="ARBA00022643"/>
    </source>
</evidence>
<proteinExistence type="predicted"/>
<keyword evidence="2" id="KW-0285">Flavoprotein</keyword>
<evidence type="ECO:0000313" key="9">
    <source>
        <dbReference type="EMBL" id="RUQ24231.1"/>
    </source>
</evidence>
<dbReference type="RefSeq" id="WP_126867306.1">
    <property type="nucleotide sequence ID" value="NZ_JAUSTX010000005.1"/>
</dbReference>
<feature type="domain" description="Riboflavin kinase" evidence="8">
    <location>
        <begin position="5"/>
        <end position="51"/>
    </location>
</feature>